<protein>
    <recommendedName>
        <fullName evidence="1">Chromo domain-containing protein</fullName>
    </recommendedName>
</protein>
<evidence type="ECO:0000259" key="1">
    <source>
        <dbReference type="PROSITE" id="PS50013"/>
    </source>
</evidence>
<dbReference type="PROSITE" id="PS50013">
    <property type="entry name" value="CHROMO_2"/>
    <property type="match status" value="1"/>
</dbReference>
<gene>
    <name evidence="2" type="ORF">PHMEG_00017000</name>
</gene>
<dbReference type="InterPro" id="IPR016197">
    <property type="entry name" value="Chromo-like_dom_sf"/>
</dbReference>
<dbReference type="AlphaFoldDB" id="A0A225VZG6"/>
<dbReference type="CDD" id="cd00024">
    <property type="entry name" value="CD_CSD"/>
    <property type="match status" value="1"/>
</dbReference>
<name>A0A225VZG6_9STRA</name>
<evidence type="ECO:0000313" key="2">
    <source>
        <dbReference type="EMBL" id="OWZ10187.1"/>
    </source>
</evidence>
<dbReference type="EMBL" id="NBNE01002528">
    <property type="protein sequence ID" value="OWZ10187.1"/>
    <property type="molecule type" value="Genomic_DNA"/>
</dbReference>
<dbReference type="Proteomes" id="UP000198211">
    <property type="component" value="Unassembled WGS sequence"/>
</dbReference>
<organism evidence="2 3">
    <name type="scientific">Phytophthora megakarya</name>
    <dbReference type="NCBI Taxonomy" id="4795"/>
    <lineage>
        <taxon>Eukaryota</taxon>
        <taxon>Sar</taxon>
        <taxon>Stramenopiles</taxon>
        <taxon>Oomycota</taxon>
        <taxon>Peronosporomycetes</taxon>
        <taxon>Peronosporales</taxon>
        <taxon>Peronosporaceae</taxon>
        <taxon>Phytophthora</taxon>
    </lineage>
</organism>
<dbReference type="InterPro" id="IPR000953">
    <property type="entry name" value="Chromo/chromo_shadow_dom"/>
</dbReference>
<reference evidence="3" key="1">
    <citation type="submission" date="2017-03" db="EMBL/GenBank/DDBJ databases">
        <title>Phytopthora megakarya and P. palmivora, two closely related causual agents of cacao black pod achieved similar genome size and gene model numbers by different mechanisms.</title>
        <authorList>
            <person name="Ali S."/>
            <person name="Shao J."/>
            <person name="Larry D.J."/>
            <person name="Kronmiller B."/>
            <person name="Shen D."/>
            <person name="Strem M.D."/>
            <person name="Melnick R.L."/>
            <person name="Guiltinan M.J."/>
            <person name="Tyler B.M."/>
            <person name="Meinhardt L.W."/>
            <person name="Bailey B.A."/>
        </authorList>
    </citation>
    <scope>NUCLEOTIDE SEQUENCE [LARGE SCALE GENOMIC DNA]</scope>
    <source>
        <strain evidence="3">zdho120</strain>
    </source>
</reference>
<feature type="domain" description="Chromo" evidence="1">
    <location>
        <begin position="61"/>
        <end position="115"/>
    </location>
</feature>
<dbReference type="SUPFAM" id="SSF54160">
    <property type="entry name" value="Chromo domain-like"/>
    <property type="match status" value="1"/>
</dbReference>
<proteinExistence type="predicted"/>
<dbReference type="Gene3D" id="2.40.50.40">
    <property type="match status" value="1"/>
</dbReference>
<evidence type="ECO:0000313" key="3">
    <source>
        <dbReference type="Proteomes" id="UP000198211"/>
    </source>
</evidence>
<sequence length="130" mass="15287">EITASAYNIFPVVLVSKVKPVRKFPDRPVARFTVLDQDRFDFDEALLSGDSWIQDRDYDEYDVKRISDMRAGRRTMYGRILRKFLVHWCGYEDPTWIDEADLNCGAILHEFLRDRANRNRFGVSQSHEGL</sequence>
<comment type="caution">
    <text evidence="2">The sequence shown here is derived from an EMBL/GenBank/DDBJ whole genome shotgun (WGS) entry which is preliminary data.</text>
</comment>
<keyword evidence="3" id="KW-1185">Reference proteome</keyword>
<feature type="non-terminal residue" evidence="2">
    <location>
        <position position="1"/>
    </location>
</feature>
<accession>A0A225VZG6</accession>